<protein>
    <submittedName>
        <fullName evidence="4">Putative ubiquitin carboxyl-terminal hydrolase 37 isoform X2</fullName>
    </submittedName>
</protein>
<dbReference type="AlphaFoldDB" id="A0A2G8JD65"/>
<feature type="coiled-coil region" evidence="1">
    <location>
        <begin position="139"/>
        <end position="167"/>
    </location>
</feature>
<keyword evidence="5" id="KW-1185">Reference proteome</keyword>
<dbReference type="STRING" id="307972.A0A2G8JD65"/>
<dbReference type="SUPFAM" id="SSF54001">
    <property type="entry name" value="Cysteine proteinases"/>
    <property type="match status" value="1"/>
</dbReference>
<sequence length="278" mass="31352">MKKKAQRKYKKKRTQINVKLSGRKHCHIRAIRICGRLSKLRESSDSVKVSMGTQSDGEGASLEGAEAVEITEIESDSSITPDAAAEEKEESLKSGENLSNPAEANKDEDVFSLPDSNLSREQLRAQEDEELRKATELSLLEQKDVALREEEEIRKAQELSLQEYEKQSPPLMIQEAVDDSPDRPLYSKEEWKELKQNAKEGDMPNSYQLVCVVSHIGSSLTMGHYVSDVFNSKSESWLSYDDSNVSVISGIRSAKKGNERAIFSSMKKYEMRKGRDLD</sequence>
<keyword evidence="4" id="KW-0378">Hydrolase</keyword>
<dbReference type="OrthoDB" id="289038at2759"/>
<evidence type="ECO:0000313" key="4">
    <source>
        <dbReference type="EMBL" id="PIK33687.1"/>
    </source>
</evidence>
<dbReference type="PROSITE" id="PS00973">
    <property type="entry name" value="USP_2"/>
    <property type="match status" value="1"/>
</dbReference>
<organism evidence="4 5">
    <name type="scientific">Stichopus japonicus</name>
    <name type="common">Sea cucumber</name>
    <dbReference type="NCBI Taxonomy" id="307972"/>
    <lineage>
        <taxon>Eukaryota</taxon>
        <taxon>Metazoa</taxon>
        <taxon>Echinodermata</taxon>
        <taxon>Eleutherozoa</taxon>
        <taxon>Echinozoa</taxon>
        <taxon>Holothuroidea</taxon>
        <taxon>Aspidochirotacea</taxon>
        <taxon>Aspidochirotida</taxon>
        <taxon>Stichopodidae</taxon>
        <taxon>Apostichopus</taxon>
    </lineage>
</organism>
<dbReference type="InterPro" id="IPR001394">
    <property type="entry name" value="Peptidase_C19_UCH"/>
</dbReference>
<evidence type="ECO:0000256" key="2">
    <source>
        <dbReference type="SAM" id="MobiDB-lite"/>
    </source>
</evidence>
<evidence type="ECO:0000313" key="5">
    <source>
        <dbReference type="Proteomes" id="UP000230750"/>
    </source>
</evidence>
<dbReference type="InterPro" id="IPR003903">
    <property type="entry name" value="UIM_dom"/>
</dbReference>
<feature type="region of interest" description="Disordered" evidence="2">
    <location>
        <begin position="41"/>
        <end position="115"/>
    </location>
</feature>
<dbReference type="Pfam" id="PF00443">
    <property type="entry name" value="UCH"/>
    <property type="match status" value="1"/>
</dbReference>
<keyword evidence="1" id="KW-0175">Coiled coil</keyword>
<feature type="domain" description="Peptidase C19 ubiquitin carboxyl-terminal hydrolase" evidence="3">
    <location>
        <begin position="137"/>
        <end position="250"/>
    </location>
</feature>
<dbReference type="GO" id="GO:0004843">
    <property type="term" value="F:cysteine-type deubiquitinase activity"/>
    <property type="evidence" value="ECO:0007669"/>
    <property type="project" value="InterPro"/>
</dbReference>
<gene>
    <name evidence="4" type="ORF">BSL78_29495</name>
</gene>
<dbReference type="CDD" id="cd02257">
    <property type="entry name" value="Peptidase_C19"/>
    <property type="match status" value="1"/>
</dbReference>
<dbReference type="EMBL" id="MRZV01002447">
    <property type="protein sequence ID" value="PIK33687.1"/>
    <property type="molecule type" value="Genomic_DNA"/>
</dbReference>
<reference evidence="4 5" key="1">
    <citation type="journal article" date="2017" name="PLoS Biol.">
        <title>The sea cucumber genome provides insights into morphological evolution and visceral regeneration.</title>
        <authorList>
            <person name="Zhang X."/>
            <person name="Sun L."/>
            <person name="Yuan J."/>
            <person name="Sun Y."/>
            <person name="Gao Y."/>
            <person name="Zhang L."/>
            <person name="Li S."/>
            <person name="Dai H."/>
            <person name="Hamel J.F."/>
            <person name="Liu C."/>
            <person name="Yu Y."/>
            <person name="Liu S."/>
            <person name="Lin W."/>
            <person name="Guo K."/>
            <person name="Jin S."/>
            <person name="Xu P."/>
            <person name="Storey K.B."/>
            <person name="Huan P."/>
            <person name="Zhang T."/>
            <person name="Zhou Y."/>
            <person name="Zhang J."/>
            <person name="Lin C."/>
            <person name="Li X."/>
            <person name="Xing L."/>
            <person name="Huo D."/>
            <person name="Sun M."/>
            <person name="Wang L."/>
            <person name="Mercier A."/>
            <person name="Li F."/>
            <person name="Yang H."/>
            <person name="Xiang J."/>
        </authorList>
    </citation>
    <scope>NUCLEOTIDE SEQUENCE [LARGE SCALE GENOMIC DNA]</scope>
    <source>
        <strain evidence="4">Shaxun</strain>
        <tissue evidence="4">Muscle</tissue>
    </source>
</reference>
<proteinExistence type="predicted"/>
<comment type="caution">
    <text evidence="4">The sequence shown here is derived from an EMBL/GenBank/DDBJ whole genome shotgun (WGS) entry which is preliminary data.</text>
</comment>
<evidence type="ECO:0000259" key="3">
    <source>
        <dbReference type="Pfam" id="PF00443"/>
    </source>
</evidence>
<dbReference type="InterPro" id="IPR018200">
    <property type="entry name" value="USP_CS"/>
</dbReference>
<name>A0A2G8JD65_STIJA</name>
<evidence type="ECO:0000256" key="1">
    <source>
        <dbReference type="SAM" id="Coils"/>
    </source>
</evidence>
<dbReference type="GO" id="GO:0016579">
    <property type="term" value="P:protein deubiquitination"/>
    <property type="evidence" value="ECO:0007669"/>
    <property type="project" value="InterPro"/>
</dbReference>
<dbReference type="Gene3D" id="3.90.70.10">
    <property type="entry name" value="Cysteine proteinases"/>
    <property type="match status" value="1"/>
</dbReference>
<dbReference type="SMART" id="SM00726">
    <property type="entry name" value="UIM"/>
    <property type="match status" value="2"/>
</dbReference>
<dbReference type="InterPro" id="IPR038765">
    <property type="entry name" value="Papain-like_cys_pep_sf"/>
</dbReference>
<accession>A0A2G8JD65</accession>
<dbReference type="PROSITE" id="PS50330">
    <property type="entry name" value="UIM"/>
    <property type="match status" value="2"/>
</dbReference>
<dbReference type="Proteomes" id="UP000230750">
    <property type="component" value="Unassembled WGS sequence"/>
</dbReference>